<dbReference type="Proteomes" id="UP001157502">
    <property type="component" value="Chromosome 6"/>
</dbReference>
<proteinExistence type="predicted"/>
<sequence>MCHRRLITQALTMWWTIFRARCHDARSSRDCLSNHPASQGTTTRGKGAQQLDGHWKSGAWVGRALSPATLLAVQGVHRDSFRAPRECKSDVTGYEPWDSSEPYTDTPATAARCRL</sequence>
<accession>A0ACC2H1I5</accession>
<keyword evidence="2" id="KW-1185">Reference proteome</keyword>
<evidence type="ECO:0000313" key="1">
    <source>
        <dbReference type="EMBL" id="KAJ8009781.1"/>
    </source>
</evidence>
<evidence type="ECO:0000313" key="2">
    <source>
        <dbReference type="Proteomes" id="UP001157502"/>
    </source>
</evidence>
<name>A0ACC2H1I5_DALPE</name>
<protein>
    <submittedName>
        <fullName evidence="1">Uncharacterized protein</fullName>
    </submittedName>
</protein>
<dbReference type="EMBL" id="CM055733">
    <property type="protein sequence ID" value="KAJ8009781.1"/>
    <property type="molecule type" value="Genomic_DNA"/>
</dbReference>
<gene>
    <name evidence="1" type="ORF">DPEC_G00067780</name>
</gene>
<comment type="caution">
    <text evidence="1">The sequence shown here is derived from an EMBL/GenBank/DDBJ whole genome shotgun (WGS) entry which is preliminary data.</text>
</comment>
<organism evidence="1 2">
    <name type="scientific">Dallia pectoralis</name>
    <name type="common">Alaska blackfish</name>
    <dbReference type="NCBI Taxonomy" id="75939"/>
    <lineage>
        <taxon>Eukaryota</taxon>
        <taxon>Metazoa</taxon>
        <taxon>Chordata</taxon>
        <taxon>Craniata</taxon>
        <taxon>Vertebrata</taxon>
        <taxon>Euteleostomi</taxon>
        <taxon>Actinopterygii</taxon>
        <taxon>Neopterygii</taxon>
        <taxon>Teleostei</taxon>
        <taxon>Protacanthopterygii</taxon>
        <taxon>Esociformes</taxon>
        <taxon>Umbridae</taxon>
        <taxon>Dallia</taxon>
    </lineage>
</organism>
<reference evidence="1" key="1">
    <citation type="submission" date="2021-05" db="EMBL/GenBank/DDBJ databases">
        <authorList>
            <person name="Pan Q."/>
            <person name="Jouanno E."/>
            <person name="Zahm M."/>
            <person name="Klopp C."/>
            <person name="Cabau C."/>
            <person name="Louis A."/>
            <person name="Berthelot C."/>
            <person name="Parey E."/>
            <person name="Roest Crollius H."/>
            <person name="Montfort J."/>
            <person name="Robinson-Rechavi M."/>
            <person name="Bouchez O."/>
            <person name="Lampietro C."/>
            <person name="Lopez Roques C."/>
            <person name="Donnadieu C."/>
            <person name="Postlethwait J."/>
            <person name="Bobe J."/>
            <person name="Dillon D."/>
            <person name="Chandos A."/>
            <person name="von Hippel F."/>
            <person name="Guiguen Y."/>
        </authorList>
    </citation>
    <scope>NUCLEOTIDE SEQUENCE</scope>
    <source>
        <strain evidence="1">YG-Jan2019</strain>
    </source>
</reference>